<comment type="similarity">
    <text evidence="1">Belongs to the glycosyltransferase 2 family.</text>
</comment>
<dbReference type="EC" id="2.4.-.-" evidence="4"/>
<dbReference type="PANTHER" id="PTHR43179:SF12">
    <property type="entry name" value="GALACTOFURANOSYLTRANSFERASE GLFT2"/>
    <property type="match status" value="1"/>
</dbReference>
<name>A0AA35UHP7_9PROT</name>
<gene>
    <name evidence="4" type="ORF">LMG32879_001173</name>
</gene>
<evidence type="ECO:0000313" key="5">
    <source>
        <dbReference type="Proteomes" id="UP001176960"/>
    </source>
</evidence>
<evidence type="ECO:0000256" key="1">
    <source>
        <dbReference type="ARBA" id="ARBA00006739"/>
    </source>
</evidence>
<organism evidence="4 5">
    <name type="scientific">Brytella acorum</name>
    <dbReference type="NCBI Taxonomy" id="2959299"/>
    <lineage>
        <taxon>Bacteria</taxon>
        <taxon>Pseudomonadati</taxon>
        <taxon>Pseudomonadota</taxon>
        <taxon>Alphaproteobacteria</taxon>
        <taxon>Acetobacterales</taxon>
        <taxon>Acetobacteraceae</taxon>
        <taxon>Brytella</taxon>
    </lineage>
</organism>
<reference evidence="4" key="1">
    <citation type="submission" date="2023-03" db="EMBL/GenBank/DDBJ databases">
        <authorList>
            <person name="Cleenwerck I."/>
        </authorList>
    </citation>
    <scope>NUCLEOTIDE SEQUENCE</scope>
    <source>
        <strain evidence="4">LMG 32879</strain>
    </source>
</reference>
<dbReference type="PANTHER" id="PTHR43179">
    <property type="entry name" value="RHAMNOSYLTRANSFERASE WBBL"/>
    <property type="match status" value="1"/>
</dbReference>
<proteinExistence type="inferred from homology"/>
<dbReference type="AlphaFoldDB" id="A0AA35UHP7"/>
<protein>
    <submittedName>
        <fullName evidence="4">Glycosyltransferase</fullName>
        <ecNumber evidence="4">2.4.-.-</ecNumber>
    </submittedName>
</protein>
<dbReference type="RefSeq" id="WP_289842579.1">
    <property type="nucleotide sequence ID" value="NZ_CATKSH010000005.1"/>
</dbReference>
<dbReference type="InterPro" id="IPR029044">
    <property type="entry name" value="Nucleotide-diphossugar_trans"/>
</dbReference>
<keyword evidence="3 4" id="KW-0808">Transferase</keyword>
<dbReference type="GO" id="GO:0016757">
    <property type="term" value="F:glycosyltransferase activity"/>
    <property type="evidence" value="ECO:0007669"/>
    <property type="project" value="UniProtKB-KW"/>
</dbReference>
<dbReference type="SUPFAM" id="SSF53448">
    <property type="entry name" value="Nucleotide-diphospho-sugar transferases"/>
    <property type="match status" value="1"/>
</dbReference>
<sequence length="564" mass="64301">MDKPPVWYMLQPWRASASLPFFSKSLFPLAWGGYARFEQLGLQIRTGIPIVVKVFRQWGREGPEQVSEHAFAPGHSILALPTLSEAGSRLFYSLHGIDQASLPDKSDVIIDWVCDRAPEHAVHLAVVICTRDREIQIQTLLDQIDTQREDLTTCVIVNQGATGLHERLTVREAQKYLFVEQENFGGAAGFTRGIIEALNNPHITHVVLMDDDVEIDSGVLCRIRFALAYIPPEICIGGVMVDRDCRQHLLSVGHDFDSRRAMTTDRLVRRDLHLEDDMARSLLEYPLNVGFCGWWCFCFPRQVVETCGLPLPLFLRGDDAEYGLRLKRAGFPTVMWPGIYVAHPNLQNQTRPWHNYYDRRNALICALLERGIVSSKAIMRLMRGVFNALALYRYAEARASLDALRAYLGGADSLECWNENIHRARVNDDEMSKILPAGNLVFLAIHRTSFVRTVVTILRVCRDIFSLGWGKTTISNDSILQIDEASWMVGTVQRPERIQVVSGRNVTELRRDPSQARNLFFSMLRILWFTMTHLAPKPEDFLRLSTPVWWSARLETINRKSKSK</sequence>
<accession>A0AA35UHP7</accession>
<dbReference type="Proteomes" id="UP001176960">
    <property type="component" value="Unassembled WGS sequence"/>
</dbReference>
<dbReference type="Gene3D" id="3.90.550.60">
    <property type="match status" value="1"/>
</dbReference>
<comment type="caution">
    <text evidence="4">The sequence shown here is derived from an EMBL/GenBank/DDBJ whole genome shotgun (WGS) entry which is preliminary data.</text>
</comment>
<dbReference type="Pfam" id="PF13641">
    <property type="entry name" value="Glyco_tranf_2_3"/>
    <property type="match status" value="1"/>
</dbReference>
<dbReference type="EMBL" id="CATKSH010000005">
    <property type="protein sequence ID" value="CAI9120341.1"/>
    <property type="molecule type" value="Genomic_DNA"/>
</dbReference>
<evidence type="ECO:0000313" key="4">
    <source>
        <dbReference type="EMBL" id="CAI9120341.1"/>
    </source>
</evidence>
<evidence type="ECO:0000256" key="3">
    <source>
        <dbReference type="ARBA" id="ARBA00022679"/>
    </source>
</evidence>
<evidence type="ECO:0000256" key="2">
    <source>
        <dbReference type="ARBA" id="ARBA00022676"/>
    </source>
</evidence>
<keyword evidence="5" id="KW-1185">Reference proteome</keyword>
<keyword evidence="2 4" id="KW-0328">Glycosyltransferase</keyword>